<feature type="non-terminal residue" evidence="1">
    <location>
        <position position="1"/>
    </location>
</feature>
<protein>
    <submittedName>
        <fullName evidence="1">Uncharacterized protein</fullName>
    </submittedName>
</protein>
<dbReference type="GO" id="GO:0071014">
    <property type="term" value="C:post-mRNA release spliceosomal complex"/>
    <property type="evidence" value="ECO:0007669"/>
    <property type="project" value="TreeGrafter"/>
</dbReference>
<feature type="non-terminal residue" evidence="1">
    <location>
        <position position="172"/>
    </location>
</feature>
<dbReference type="GO" id="GO:0000398">
    <property type="term" value="P:mRNA splicing, via spliceosome"/>
    <property type="evidence" value="ECO:0007669"/>
    <property type="project" value="TreeGrafter"/>
</dbReference>
<dbReference type="Proteomes" id="UP000053660">
    <property type="component" value="Unassembled WGS sequence"/>
</dbReference>
<dbReference type="GO" id="GO:0061632">
    <property type="term" value="F:RNA lariat debranching enzyme activator activity"/>
    <property type="evidence" value="ECO:0007669"/>
    <property type="project" value="TreeGrafter"/>
</dbReference>
<dbReference type="EMBL" id="KN613373">
    <property type="protein sequence ID" value="KHJ74798.1"/>
    <property type="molecule type" value="Genomic_DNA"/>
</dbReference>
<accession>A0A0B1RP30</accession>
<dbReference type="InterPro" id="IPR040194">
    <property type="entry name" value="Cwf19-like"/>
</dbReference>
<dbReference type="OrthoDB" id="444325at2759"/>
<evidence type="ECO:0000313" key="2">
    <source>
        <dbReference type="Proteomes" id="UP000053660"/>
    </source>
</evidence>
<name>A0A0B1RP30_OESDE</name>
<reference evidence="1 2" key="1">
    <citation type="submission" date="2014-03" db="EMBL/GenBank/DDBJ databases">
        <title>Draft genome of the hookworm Oesophagostomum dentatum.</title>
        <authorList>
            <person name="Mitreva M."/>
        </authorList>
    </citation>
    <scope>NUCLEOTIDE SEQUENCE [LARGE SCALE GENOMIC DNA]</scope>
    <source>
        <strain evidence="1 2">OD-Hann</strain>
    </source>
</reference>
<evidence type="ECO:0000313" key="1">
    <source>
        <dbReference type="EMBL" id="KHJ74798.1"/>
    </source>
</evidence>
<sequence length="172" mass="19242">LFCLGPCTSSTSSFYPEESVEFSSTITYLGKRGILNTASGLQVAYLSGIEASSSSNFQFSEEDIEELLMPVRTQAGFLGVDILVTSMWPAEVWKHAHNTPSTKVQGSKLISRLAAGLKPRYHFAGNGIHYERQPYRNHRVLLEPAQHVTRFIGLAPVNNKEKQKWLYAFSMQ</sequence>
<dbReference type="PANTHER" id="PTHR12072">
    <property type="entry name" value="CWF19, CELL CYCLE CONTROL PROTEIN"/>
    <property type="match status" value="1"/>
</dbReference>
<dbReference type="PANTHER" id="PTHR12072:SF4">
    <property type="entry name" value="CWF19-LIKE PROTEIN 1"/>
    <property type="match status" value="1"/>
</dbReference>
<dbReference type="AlphaFoldDB" id="A0A0B1RP30"/>
<gene>
    <name evidence="1" type="ORF">OESDEN_25586</name>
</gene>
<keyword evidence="2" id="KW-1185">Reference proteome</keyword>
<dbReference type="CDD" id="cd07380">
    <property type="entry name" value="MPP_CWF19_N"/>
    <property type="match status" value="1"/>
</dbReference>
<proteinExistence type="predicted"/>
<organism evidence="1 2">
    <name type="scientific">Oesophagostomum dentatum</name>
    <name type="common">Nodular worm</name>
    <dbReference type="NCBI Taxonomy" id="61180"/>
    <lineage>
        <taxon>Eukaryota</taxon>
        <taxon>Metazoa</taxon>
        <taxon>Ecdysozoa</taxon>
        <taxon>Nematoda</taxon>
        <taxon>Chromadorea</taxon>
        <taxon>Rhabditida</taxon>
        <taxon>Rhabditina</taxon>
        <taxon>Rhabditomorpha</taxon>
        <taxon>Strongyloidea</taxon>
        <taxon>Strongylidae</taxon>
        <taxon>Oesophagostomum</taxon>
    </lineage>
</organism>